<evidence type="ECO:0000256" key="1">
    <source>
        <dbReference type="ARBA" id="ARBA00008874"/>
    </source>
</evidence>
<dbReference type="InterPro" id="IPR000719">
    <property type="entry name" value="Prot_kinase_dom"/>
</dbReference>
<dbReference type="Gene3D" id="1.10.510.10">
    <property type="entry name" value="Transferase(Phosphotransferase) domain 1"/>
    <property type="match status" value="1"/>
</dbReference>
<dbReference type="SMART" id="SM00220">
    <property type="entry name" value="S_TKc"/>
    <property type="match status" value="1"/>
</dbReference>
<dbReference type="EMBL" id="GIBP01005649">
    <property type="protein sequence ID" value="NDV34618.1"/>
    <property type="molecule type" value="Transcribed_RNA"/>
</dbReference>
<evidence type="ECO:0000313" key="5">
    <source>
        <dbReference type="EMBL" id="NDV34618.1"/>
    </source>
</evidence>
<keyword evidence="2" id="KW-0547">Nucleotide-binding</keyword>
<dbReference type="AlphaFoldDB" id="A0A6B2LD03"/>
<comment type="similarity">
    <text evidence="1">Belongs to the protein kinase superfamily. STE Ser/Thr protein kinase family. STE20 subfamily.</text>
</comment>
<keyword evidence="3" id="KW-0067">ATP-binding</keyword>
<dbReference type="GO" id="GO:0005524">
    <property type="term" value="F:ATP binding"/>
    <property type="evidence" value="ECO:0007669"/>
    <property type="project" value="UniProtKB-KW"/>
</dbReference>
<dbReference type="PANTHER" id="PTHR45832">
    <property type="entry name" value="SERINE/THREONINE-PROTEIN KINASE SAMKA-RELATED-RELATED"/>
    <property type="match status" value="1"/>
</dbReference>
<feature type="domain" description="Protein kinase" evidence="4">
    <location>
        <begin position="1"/>
        <end position="227"/>
    </location>
</feature>
<dbReference type="PROSITE" id="PS50011">
    <property type="entry name" value="PROTEIN_KINASE_DOM"/>
    <property type="match status" value="1"/>
</dbReference>
<reference evidence="5" key="1">
    <citation type="journal article" date="2020" name="J. Eukaryot. Microbiol.">
        <title>De novo Sequencing, Assembly and Annotation of the Transcriptome for the Free-Living Testate Amoeba Arcella intermedia.</title>
        <authorList>
            <person name="Ribeiro G.M."/>
            <person name="Porfirio-Sousa A.L."/>
            <person name="Maurer-Alcala X.X."/>
            <person name="Katz L.A."/>
            <person name="Lahr D.J.G."/>
        </authorList>
    </citation>
    <scope>NUCLEOTIDE SEQUENCE</scope>
</reference>
<dbReference type="PIRSF" id="PIRSF000654">
    <property type="entry name" value="Integrin-linked_kinase"/>
    <property type="match status" value="1"/>
</dbReference>
<dbReference type="InterPro" id="IPR051931">
    <property type="entry name" value="PAK3-like"/>
</dbReference>
<evidence type="ECO:0000256" key="3">
    <source>
        <dbReference type="ARBA" id="ARBA00022840"/>
    </source>
</evidence>
<proteinExistence type="inferred from homology"/>
<dbReference type="SUPFAM" id="SSF56112">
    <property type="entry name" value="Protein kinase-like (PK-like)"/>
    <property type="match status" value="1"/>
</dbReference>
<dbReference type="PANTHER" id="PTHR45832:SF22">
    <property type="entry name" value="SERINE_THREONINE-PROTEIN KINASE SAMKA-RELATED"/>
    <property type="match status" value="1"/>
</dbReference>
<dbReference type="Pfam" id="PF00069">
    <property type="entry name" value="Pkinase"/>
    <property type="match status" value="1"/>
</dbReference>
<dbReference type="InterPro" id="IPR011009">
    <property type="entry name" value="Kinase-like_dom_sf"/>
</dbReference>
<organism evidence="5">
    <name type="scientific">Arcella intermedia</name>
    <dbReference type="NCBI Taxonomy" id="1963864"/>
    <lineage>
        <taxon>Eukaryota</taxon>
        <taxon>Amoebozoa</taxon>
        <taxon>Tubulinea</taxon>
        <taxon>Elardia</taxon>
        <taxon>Arcellinida</taxon>
        <taxon>Sphaerothecina</taxon>
        <taxon>Arcellidae</taxon>
        <taxon>Arcella</taxon>
    </lineage>
</organism>
<evidence type="ECO:0000256" key="2">
    <source>
        <dbReference type="ARBA" id="ARBA00022741"/>
    </source>
</evidence>
<dbReference type="GO" id="GO:0004672">
    <property type="term" value="F:protein kinase activity"/>
    <property type="evidence" value="ECO:0007669"/>
    <property type="project" value="InterPro"/>
</dbReference>
<evidence type="ECO:0000259" key="4">
    <source>
        <dbReference type="PROSITE" id="PS50011"/>
    </source>
</evidence>
<accession>A0A6B2LD03</accession>
<sequence length="257" mass="29474">MKILSKEKNRLNLIVREIDIIATSKHPNIVTYIESFNVKDELWVVMEFMDRGSLYDLVKLWNYGCVLTESQIAYCILNVLQAVQFLHSRNRIHRDIKVDNILLTTAGDVKLADFGTAVQLTFQRLRRNTVAGTPYYMAPELIQRLPYKHSVDIWSLGITIMELVNGKPPYYELEPREAVTAIVANGVRGLRSSHLSPEIKDFVNFQCLVNYPDNRASATQLLTHPFINKATTKAEFSNFLIQTYKNYKTQSNGCNIL</sequence>
<protein>
    <recommendedName>
        <fullName evidence="4">Protein kinase domain-containing protein</fullName>
    </recommendedName>
</protein>
<name>A0A6B2LD03_9EUKA</name>